<gene>
    <name evidence="1" type="ORF">S03H2_38400</name>
</gene>
<proteinExistence type="predicted"/>
<protein>
    <recommendedName>
        <fullName evidence="2">Glycosyl transferase family 1 domain-containing protein</fullName>
    </recommendedName>
</protein>
<dbReference type="AlphaFoldDB" id="X1IE73"/>
<comment type="caution">
    <text evidence="1">The sequence shown here is derived from an EMBL/GenBank/DDBJ whole genome shotgun (WGS) entry which is preliminary data.</text>
</comment>
<evidence type="ECO:0000313" key="1">
    <source>
        <dbReference type="EMBL" id="GAH55888.1"/>
    </source>
</evidence>
<dbReference type="SUPFAM" id="SSF53756">
    <property type="entry name" value="UDP-Glycosyltransferase/glycogen phosphorylase"/>
    <property type="match status" value="1"/>
</dbReference>
<dbReference type="EMBL" id="BARU01023673">
    <property type="protein sequence ID" value="GAH55888.1"/>
    <property type="molecule type" value="Genomic_DNA"/>
</dbReference>
<accession>X1IE73</accession>
<name>X1IE73_9ZZZZ</name>
<organism evidence="1">
    <name type="scientific">marine sediment metagenome</name>
    <dbReference type="NCBI Taxonomy" id="412755"/>
    <lineage>
        <taxon>unclassified sequences</taxon>
        <taxon>metagenomes</taxon>
        <taxon>ecological metagenomes</taxon>
    </lineage>
</organism>
<sequence length="50" mass="6114">QAIMKLIERPELRIKMGMAGRKRYEQYYTQEKNIENMIKVFDHTLKRENA</sequence>
<evidence type="ECO:0008006" key="2">
    <source>
        <dbReference type="Google" id="ProtNLM"/>
    </source>
</evidence>
<reference evidence="1" key="1">
    <citation type="journal article" date="2014" name="Front. Microbiol.">
        <title>High frequency of phylogenetically diverse reductive dehalogenase-homologous genes in deep subseafloor sedimentary metagenomes.</title>
        <authorList>
            <person name="Kawai M."/>
            <person name="Futagami T."/>
            <person name="Toyoda A."/>
            <person name="Takaki Y."/>
            <person name="Nishi S."/>
            <person name="Hori S."/>
            <person name="Arai W."/>
            <person name="Tsubouchi T."/>
            <person name="Morono Y."/>
            <person name="Uchiyama I."/>
            <person name="Ito T."/>
            <person name="Fujiyama A."/>
            <person name="Inagaki F."/>
            <person name="Takami H."/>
        </authorList>
    </citation>
    <scope>NUCLEOTIDE SEQUENCE</scope>
    <source>
        <strain evidence="1">Expedition CK06-06</strain>
    </source>
</reference>
<feature type="non-terminal residue" evidence="1">
    <location>
        <position position="1"/>
    </location>
</feature>
<dbReference type="Gene3D" id="3.40.50.2000">
    <property type="entry name" value="Glycogen Phosphorylase B"/>
    <property type="match status" value="1"/>
</dbReference>